<feature type="domain" description="Nitrite/Sulfite reductase ferredoxin-like" evidence="7">
    <location>
        <begin position="24"/>
        <end position="87"/>
    </location>
</feature>
<dbReference type="Proteomes" id="UP001230207">
    <property type="component" value="Unassembled WGS sequence"/>
</dbReference>
<evidence type="ECO:0000259" key="7">
    <source>
        <dbReference type="Pfam" id="PF03460"/>
    </source>
</evidence>
<dbReference type="Gene3D" id="3.30.413.10">
    <property type="entry name" value="Sulfite Reductase Hemoprotein, domain 1"/>
    <property type="match status" value="2"/>
</dbReference>
<dbReference type="SUPFAM" id="SSF56014">
    <property type="entry name" value="Nitrite and sulphite reductase 4Fe-4S domain-like"/>
    <property type="match status" value="2"/>
</dbReference>
<protein>
    <submittedName>
        <fullName evidence="8">Precorrin-3B synthase</fullName>
        <ecNumber evidence="8">1.14.13.83</ecNumber>
    </submittedName>
</protein>
<evidence type="ECO:0000313" key="8">
    <source>
        <dbReference type="EMBL" id="MDQ0321943.1"/>
    </source>
</evidence>
<gene>
    <name evidence="8" type="ORF">QO002_004081</name>
</gene>
<dbReference type="Gene3D" id="3.90.480.10">
    <property type="entry name" value="Sulfite Reductase Hemoprotein,Domain 2"/>
    <property type="match status" value="1"/>
</dbReference>
<dbReference type="InterPro" id="IPR005117">
    <property type="entry name" value="NiRdtase/SiRdtase_haem-b_fer"/>
</dbReference>
<dbReference type="SUPFAM" id="SSF55124">
    <property type="entry name" value="Nitrite/Sulfite reductase N-terminal domain-like"/>
    <property type="match status" value="2"/>
</dbReference>
<dbReference type="RefSeq" id="WP_307232963.1">
    <property type="nucleotide sequence ID" value="NZ_JAUSVF010000001.1"/>
</dbReference>
<dbReference type="InterPro" id="IPR036136">
    <property type="entry name" value="Nit/Sulf_reduc_fer-like_dom_sf"/>
</dbReference>
<keyword evidence="4 8" id="KW-0560">Oxidoreductase</keyword>
<dbReference type="InterPro" id="IPR045854">
    <property type="entry name" value="NO2/SO3_Rdtase_4Fe4S_sf"/>
</dbReference>
<accession>A0ABU0BUL8</accession>
<sequence length="448" mass="45849">MAADAAFVALADRRRGACPTLSRPMQTGDGLLVRLRPSMPGLSSDQLIALANAARTHGNGILDITTRGNLQIRGLSPQTVGGLARDIDDAGIVPVQGLAIETPPLAGYDPTEICNPLPLSAALRAAVENAQPPFVLAPKLSVTIDGGGKLDLSGVVADIRLTAEVQGGDVSWRLALAGDGKSATQLSSLSEDAAIDVVLDLLRRLSALGPMARGRDLVADGMTFRPAAGSSEAGTTSTRHPAGIHVLAQDRIVFGAALAFGQIDAETLITFIRETEALGAKEFRLAPDHALLVLGLRSDAAAAFSRCATRLGLRPDPHDKGNHIAVCAGKGACGSATIDTKQVARQVIADAPELLDGSLALHVSGCAKGCAHPSAALLTLVGAPTGYGLVVNGPASAAASVYIDEKKLGLALSHLDALVRGEKHAGESARACLTRLGAVRVIAAVQQG</sequence>
<dbReference type="NCBIfam" id="TIGR02435">
    <property type="entry name" value="CobG"/>
    <property type="match status" value="1"/>
</dbReference>
<evidence type="ECO:0000256" key="6">
    <source>
        <dbReference type="ARBA" id="ARBA00023014"/>
    </source>
</evidence>
<evidence type="ECO:0000256" key="4">
    <source>
        <dbReference type="ARBA" id="ARBA00023002"/>
    </source>
</evidence>
<dbReference type="InterPro" id="IPR051329">
    <property type="entry name" value="NIR_SIR_4Fe-4S"/>
</dbReference>
<evidence type="ECO:0000313" key="9">
    <source>
        <dbReference type="Proteomes" id="UP001230207"/>
    </source>
</evidence>
<keyword evidence="6" id="KW-0411">Iron-sulfur</keyword>
<keyword evidence="5" id="KW-0408">Iron</keyword>
<keyword evidence="2" id="KW-0349">Heme</keyword>
<organism evidence="8 9">
    <name type="scientific">Pararhizobium capsulatum DSM 1112</name>
    <dbReference type="NCBI Taxonomy" id="1121113"/>
    <lineage>
        <taxon>Bacteria</taxon>
        <taxon>Pseudomonadati</taxon>
        <taxon>Pseudomonadota</taxon>
        <taxon>Alphaproteobacteria</taxon>
        <taxon>Hyphomicrobiales</taxon>
        <taxon>Rhizobiaceae</taxon>
        <taxon>Rhizobium/Agrobacterium group</taxon>
        <taxon>Pararhizobium</taxon>
    </lineage>
</organism>
<evidence type="ECO:0000256" key="3">
    <source>
        <dbReference type="ARBA" id="ARBA00022723"/>
    </source>
</evidence>
<dbReference type="PANTHER" id="PTHR32439:SF9">
    <property type="entry name" value="BLR3264 PROTEIN"/>
    <property type="match status" value="1"/>
</dbReference>
<evidence type="ECO:0000256" key="2">
    <source>
        <dbReference type="ARBA" id="ARBA00022617"/>
    </source>
</evidence>
<comment type="caution">
    <text evidence="8">The sequence shown here is derived from an EMBL/GenBank/DDBJ whole genome shotgun (WGS) entry which is preliminary data.</text>
</comment>
<dbReference type="Pfam" id="PF03460">
    <property type="entry name" value="NIR_SIR_ferr"/>
    <property type="match status" value="1"/>
</dbReference>
<keyword evidence="1" id="KW-0004">4Fe-4S</keyword>
<dbReference type="EC" id="1.14.13.83" evidence="8"/>
<keyword evidence="3" id="KW-0479">Metal-binding</keyword>
<dbReference type="EMBL" id="JAUSVF010000001">
    <property type="protein sequence ID" value="MDQ0321943.1"/>
    <property type="molecule type" value="Genomic_DNA"/>
</dbReference>
<evidence type="ECO:0000256" key="1">
    <source>
        <dbReference type="ARBA" id="ARBA00022485"/>
    </source>
</evidence>
<keyword evidence="9" id="KW-1185">Reference proteome</keyword>
<dbReference type="InterPro" id="IPR012798">
    <property type="entry name" value="Cbl_synth_CobG-like"/>
</dbReference>
<name>A0ABU0BUL8_9HYPH</name>
<proteinExistence type="predicted"/>
<reference evidence="8 9" key="1">
    <citation type="submission" date="2023-07" db="EMBL/GenBank/DDBJ databases">
        <title>Genomic Encyclopedia of Type Strains, Phase IV (KMG-IV): sequencing the most valuable type-strain genomes for metagenomic binning, comparative biology and taxonomic classification.</title>
        <authorList>
            <person name="Goeker M."/>
        </authorList>
    </citation>
    <scope>NUCLEOTIDE SEQUENCE [LARGE SCALE GENOMIC DNA]</scope>
    <source>
        <strain evidence="8 9">DSM 1112</strain>
    </source>
</reference>
<evidence type="ECO:0000256" key="5">
    <source>
        <dbReference type="ARBA" id="ARBA00023004"/>
    </source>
</evidence>
<dbReference type="GO" id="GO:0043818">
    <property type="term" value="F:precorrin-3B synthase activity"/>
    <property type="evidence" value="ECO:0007669"/>
    <property type="project" value="UniProtKB-EC"/>
</dbReference>
<dbReference type="PANTHER" id="PTHR32439">
    <property type="entry name" value="FERREDOXIN--NITRITE REDUCTASE, CHLOROPLASTIC"/>
    <property type="match status" value="1"/>
</dbReference>